<organism evidence="2 3">
    <name type="scientific">Pogonophryne albipinna</name>
    <dbReference type="NCBI Taxonomy" id="1090488"/>
    <lineage>
        <taxon>Eukaryota</taxon>
        <taxon>Metazoa</taxon>
        <taxon>Chordata</taxon>
        <taxon>Craniata</taxon>
        <taxon>Vertebrata</taxon>
        <taxon>Euteleostomi</taxon>
        <taxon>Actinopterygii</taxon>
        <taxon>Neopterygii</taxon>
        <taxon>Teleostei</taxon>
        <taxon>Neoteleostei</taxon>
        <taxon>Acanthomorphata</taxon>
        <taxon>Eupercaria</taxon>
        <taxon>Perciformes</taxon>
        <taxon>Notothenioidei</taxon>
        <taxon>Pogonophryne</taxon>
    </lineage>
</organism>
<dbReference type="AlphaFoldDB" id="A0AAD6B776"/>
<keyword evidence="3" id="KW-1185">Reference proteome</keyword>
<proteinExistence type="predicted"/>
<evidence type="ECO:0000313" key="2">
    <source>
        <dbReference type="EMBL" id="KAJ4938028.1"/>
    </source>
</evidence>
<evidence type="ECO:0000256" key="1">
    <source>
        <dbReference type="SAM" id="MobiDB-lite"/>
    </source>
</evidence>
<accession>A0AAD6B776</accession>
<reference evidence="2" key="1">
    <citation type="submission" date="2022-11" db="EMBL/GenBank/DDBJ databases">
        <title>Chromosome-level genome of Pogonophryne albipinna.</title>
        <authorList>
            <person name="Jo E."/>
        </authorList>
    </citation>
    <scope>NUCLEOTIDE SEQUENCE</scope>
    <source>
        <strain evidence="2">SGF0006</strain>
        <tissue evidence="2">Muscle</tissue>
    </source>
</reference>
<evidence type="ECO:0000313" key="3">
    <source>
        <dbReference type="Proteomes" id="UP001219934"/>
    </source>
</evidence>
<dbReference type="EMBL" id="JAPTMU010000009">
    <property type="protein sequence ID" value="KAJ4938028.1"/>
    <property type="molecule type" value="Genomic_DNA"/>
</dbReference>
<comment type="caution">
    <text evidence="2">The sequence shown here is derived from an EMBL/GenBank/DDBJ whole genome shotgun (WGS) entry which is preliminary data.</text>
</comment>
<protein>
    <submittedName>
        <fullName evidence="2">Uncharacterized protein</fullName>
    </submittedName>
</protein>
<name>A0AAD6B776_9TELE</name>
<sequence length="68" mass="7355">MAVESILWVLVMTQRKIVESSAQNIQSCGLKDSVAQSKAVCLDFKSGKSRGAGSERKKINTIIQKNGS</sequence>
<gene>
    <name evidence="2" type="ORF">JOQ06_002655</name>
</gene>
<feature type="region of interest" description="Disordered" evidence="1">
    <location>
        <begin position="49"/>
        <end position="68"/>
    </location>
</feature>
<dbReference type="Proteomes" id="UP001219934">
    <property type="component" value="Unassembled WGS sequence"/>
</dbReference>